<comment type="caution">
    <text evidence="3">The sequence shown here is derived from an EMBL/GenBank/DDBJ whole genome shotgun (WGS) entry which is preliminary data.</text>
</comment>
<feature type="domain" description="CWH43-like N-terminal" evidence="2">
    <location>
        <begin position="152"/>
        <end position="279"/>
    </location>
</feature>
<proteinExistence type="predicted"/>
<keyword evidence="4" id="KW-1185">Reference proteome</keyword>
<dbReference type="Pfam" id="PF10277">
    <property type="entry name" value="Frag1"/>
    <property type="match status" value="1"/>
</dbReference>
<reference evidence="3" key="1">
    <citation type="submission" date="2023-01" db="EMBL/GenBank/DDBJ databases">
        <title>Metagenome sequencing of chrysophaentin producing Chrysophaeum taylorii.</title>
        <authorList>
            <person name="Davison J."/>
            <person name="Bewley C."/>
        </authorList>
    </citation>
    <scope>NUCLEOTIDE SEQUENCE</scope>
    <source>
        <strain evidence="3">NIES-1699</strain>
    </source>
</reference>
<keyword evidence="1" id="KW-1133">Transmembrane helix</keyword>
<name>A0AAD7UA52_9STRA</name>
<evidence type="ECO:0000313" key="3">
    <source>
        <dbReference type="EMBL" id="KAJ8600202.1"/>
    </source>
</evidence>
<organism evidence="3 4">
    <name type="scientific">Chrysophaeum taylorii</name>
    <dbReference type="NCBI Taxonomy" id="2483200"/>
    <lineage>
        <taxon>Eukaryota</taxon>
        <taxon>Sar</taxon>
        <taxon>Stramenopiles</taxon>
        <taxon>Ochrophyta</taxon>
        <taxon>Pelagophyceae</taxon>
        <taxon>Pelagomonadales</taxon>
        <taxon>Pelagomonadaceae</taxon>
        <taxon>Chrysophaeum</taxon>
    </lineage>
</organism>
<dbReference type="AlphaFoldDB" id="A0AAD7UA52"/>
<feature type="transmembrane region" description="Helical" evidence="1">
    <location>
        <begin position="226"/>
        <end position="244"/>
    </location>
</feature>
<feature type="transmembrane region" description="Helical" evidence="1">
    <location>
        <begin position="194"/>
        <end position="214"/>
    </location>
</feature>
<feature type="transmembrane region" description="Helical" evidence="1">
    <location>
        <begin position="154"/>
        <end position="174"/>
    </location>
</feature>
<keyword evidence="1" id="KW-0472">Membrane</keyword>
<evidence type="ECO:0000259" key="2">
    <source>
        <dbReference type="Pfam" id="PF10277"/>
    </source>
</evidence>
<protein>
    <recommendedName>
        <fullName evidence="2">CWH43-like N-terminal domain-containing protein</fullName>
    </recommendedName>
</protein>
<feature type="transmembrane region" description="Helical" evidence="1">
    <location>
        <begin position="22"/>
        <end position="41"/>
    </location>
</feature>
<evidence type="ECO:0000256" key="1">
    <source>
        <dbReference type="SAM" id="Phobius"/>
    </source>
</evidence>
<dbReference type="InterPro" id="IPR019402">
    <property type="entry name" value="CWH43_N"/>
</dbReference>
<sequence length="372" mass="40314">MMLAIIQLFLYFGDPSAKFAKVSLWMGLVGAFFLSWVGAICDDADAPSCMGNNTIHTTCAVIFFVLYDLKMLLNISDAVDATLCALSCAATASLVTSEWALAVVEWTDVALIMAWTLRQVSARCGGVSWCLAKKESVEPLWTVDVTTVTKATALFYFGTLAITAVVGLRAGYLPTEPGQLWYISDMWTQVPGNWISRWGVVRGAHFGWLTLGGLYAAADGDKTRRALLGIGMIALFGLSVVGCCNENENLTIHCFAAEVFFVGYDILMVGTFITSRSTRLAAFVGVSSHLVRSFAVFPSLAPFLEWTNALAIILFTMADVAANYGACKGVLVGVVSASEYPRRQRPKQQQLILHLVGDDDDAMPVDLKLPLV</sequence>
<gene>
    <name evidence="3" type="ORF">CTAYLR_002001</name>
</gene>
<feature type="transmembrane region" description="Helical" evidence="1">
    <location>
        <begin position="250"/>
        <end position="273"/>
    </location>
</feature>
<keyword evidence="1" id="KW-0812">Transmembrane</keyword>
<dbReference type="EMBL" id="JAQMWT010000526">
    <property type="protein sequence ID" value="KAJ8600202.1"/>
    <property type="molecule type" value="Genomic_DNA"/>
</dbReference>
<dbReference type="Proteomes" id="UP001230188">
    <property type="component" value="Unassembled WGS sequence"/>
</dbReference>
<evidence type="ECO:0000313" key="4">
    <source>
        <dbReference type="Proteomes" id="UP001230188"/>
    </source>
</evidence>
<accession>A0AAD7UA52</accession>